<dbReference type="Gene3D" id="3.40.630.30">
    <property type="match status" value="1"/>
</dbReference>
<dbReference type="EMBL" id="BIFH01000032">
    <property type="protein sequence ID" value="GCD99372.1"/>
    <property type="molecule type" value="Genomic_DNA"/>
</dbReference>
<evidence type="ECO:0000313" key="2">
    <source>
        <dbReference type="EMBL" id="GCD99372.1"/>
    </source>
</evidence>
<comment type="caution">
    <text evidence="2">The sequence shown here is derived from an EMBL/GenBank/DDBJ whole genome shotgun (WGS) entry which is preliminary data.</text>
</comment>
<protein>
    <submittedName>
        <fullName evidence="2">N-acetyltransferase</fullName>
    </submittedName>
</protein>
<gene>
    <name evidence="2" type="ORF">EHYA_07092</name>
</gene>
<dbReference type="InterPro" id="IPR000182">
    <property type="entry name" value="GNAT_dom"/>
</dbReference>
<dbReference type="CDD" id="cd04301">
    <property type="entry name" value="NAT_SF"/>
    <property type="match status" value="1"/>
</dbReference>
<dbReference type="AlphaFoldDB" id="A0A401YXN0"/>
<dbReference type="Proteomes" id="UP000286931">
    <property type="component" value="Unassembled WGS sequence"/>
</dbReference>
<accession>A0A401YXN0</accession>
<keyword evidence="2" id="KW-0808">Transferase</keyword>
<dbReference type="GO" id="GO:0016747">
    <property type="term" value="F:acyltransferase activity, transferring groups other than amino-acyl groups"/>
    <property type="evidence" value="ECO:0007669"/>
    <property type="project" value="InterPro"/>
</dbReference>
<name>A0A401YXN0_9ACTN</name>
<dbReference type="SUPFAM" id="SSF55729">
    <property type="entry name" value="Acyl-CoA N-acyltransferases (Nat)"/>
    <property type="match status" value="1"/>
</dbReference>
<reference evidence="2 3" key="1">
    <citation type="submission" date="2018-12" db="EMBL/GenBank/DDBJ databases">
        <title>Draft genome sequence of Embleya hyalina NBRC 13850T.</title>
        <authorList>
            <person name="Komaki H."/>
            <person name="Hosoyama A."/>
            <person name="Kimura A."/>
            <person name="Ichikawa N."/>
            <person name="Tamura T."/>
        </authorList>
    </citation>
    <scope>NUCLEOTIDE SEQUENCE [LARGE SCALE GENOMIC DNA]</scope>
    <source>
        <strain evidence="2 3">NBRC 13850</strain>
    </source>
</reference>
<evidence type="ECO:0000313" key="3">
    <source>
        <dbReference type="Proteomes" id="UP000286931"/>
    </source>
</evidence>
<keyword evidence="3" id="KW-1185">Reference proteome</keyword>
<organism evidence="2 3">
    <name type="scientific">Embleya hyalina</name>
    <dbReference type="NCBI Taxonomy" id="516124"/>
    <lineage>
        <taxon>Bacteria</taxon>
        <taxon>Bacillati</taxon>
        <taxon>Actinomycetota</taxon>
        <taxon>Actinomycetes</taxon>
        <taxon>Kitasatosporales</taxon>
        <taxon>Streptomycetaceae</taxon>
        <taxon>Embleya</taxon>
    </lineage>
</organism>
<sequence length="146" mass="15984">MNVVVDTNVASIRRVTTVADVLAAGDLFDEPVRPDWAARFLGEAGHHILLAYVAATPVGMVTGVETTHPDKGTEMFLYELAVADGHRRLGIGRALTEALAELARKRGCYGMWVLTERADEPAMATYRSTTPTTESDHTMFAWTFDT</sequence>
<dbReference type="InterPro" id="IPR016181">
    <property type="entry name" value="Acyl_CoA_acyltransferase"/>
</dbReference>
<proteinExistence type="predicted"/>
<dbReference type="PROSITE" id="PS51186">
    <property type="entry name" value="GNAT"/>
    <property type="match status" value="1"/>
</dbReference>
<feature type="domain" description="N-acetyltransferase" evidence="1">
    <location>
        <begin position="10"/>
        <end position="145"/>
    </location>
</feature>
<dbReference type="Pfam" id="PF00583">
    <property type="entry name" value="Acetyltransf_1"/>
    <property type="match status" value="1"/>
</dbReference>
<evidence type="ECO:0000259" key="1">
    <source>
        <dbReference type="PROSITE" id="PS51186"/>
    </source>
</evidence>